<sequence length="236" mass="27195">MSKAALETLKAVNYDVTQEALVKNVNEDLQKVAKEESLKQLAEWEANQKKAQLEEDHDEFDDMDDDPVLQQLQQKRLNELKSRQQLEKQFHAQGHGEYREIIEEEFLKEVCGSPYVVVHFYHPEFFNCKVVDKHLRILAPKHLACKFVTLNAEKAPFFVTKLAIQMLPTIMVFKDGIKIEQLIGLDELGGKQDFRTEVLELWLSKQGCISISKAKERKALQAHHDSDSDCCHSDSD</sequence>
<dbReference type="SUPFAM" id="SSF52833">
    <property type="entry name" value="Thioredoxin-like"/>
    <property type="match status" value="1"/>
</dbReference>
<feature type="domain" description="Phosducin" evidence="3">
    <location>
        <begin position="33"/>
        <end position="234"/>
    </location>
</feature>
<dbReference type="CDD" id="cd02989">
    <property type="entry name" value="Phd_like_TxnDC9"/>
    <property type="match status" value="1"/>
</dbReference>
<keyword evidence="5" id="KW-1185">Reference proteome</keyword>
<evidence type="ECO:0000313" key="4">
    <source>
        <dbReference type="EMBL" id="KAL1521635.1"/>
    </source>
</evidence>
<name>A0AB34JL43_PRYPA</name>
<evidence type="ECO:0000259" key="3">
    <source>
        <dbReference type="Pfam" id="PF02114"/>
    </source>
</evidence>
<dbReference type="InterPro" id="IPR036249">
    <property type="entry name" value="Thioredoxin-like_sf"/>
</dbReference>
<comment type="similarity">
    <text evidence="1">Belongs to the phosducin family.</text>
</comment>
<proteinExistence type="inferred from homology"/>
<evidence type="ECO:0000313" key="5">
    <source>
        <dbReference type="Proteomes" id="UP001515480"/>
    </source>
</evidence>
<keyword evidence="2" id="KW-0175">Coiled coil</keyword>
<organism evidence="4 5">
    <name type="scientific">Prymnesium parvum</name>
    <name type="common">Toxic golden alga</name>
    <dbReference type="NCBI Taxonomy" id="97485"/>
    <lineage>
        <taxon>Eukaryota</taxon>
        <taxon>Haptista</taxon>
        <taxon>Haptophyta</taxon>
        <taxon>Prymnesiophyceae</taxon>
        <taxon>Prymnesiales</taxon>
        <taxon>Prymnesiaceae</taxon>
        <taxon>Prymnesium</taxon>
    </lineage>
</organism>
<comment type="caution">
    <text evidence="4">The sequence shown here is derived from an EMBL/GenBank/DDBJ whole genome shotgun (WGS) entry which is preliminary data.</text>
</comment>
<reference evidence="4 5" key="1">
    <citation type="journal article" date="2024" name="Science">
        <title>Giant polyketide synthase enzymes in the biosynthesis of giant marine polyether toxins.</title>
        <authorList>
            <person name="Fallon T.R."/>
            <person name="Shende V.V."/>
            <person name="Wierzbicki I.H."/>
            <person name="Pendleton A.L."/>
            <person name="Watervoot N.F."/>
            <person name="Auber R.P."/>
            <person name="Gonzalez D.J."/>
            <person name="Wisecaver J.H."/>
            <person name="Moore B.S."/>
        </authorList>
    </citation>
    <scope>NUCLEOTIDE SEQUENCE [LARGE SCALE GENOMIC DNA]</scope>
    <source>
        <strain evidence="4 5">12B1</strain>
    </source>
</reference>
<evidence type="ECO:0000256" key="2">
    <source>
        <dbReference type="SAM" id="Coils"/>
    </source>
</evidence>
<dbReference type="EMBL" id="JBGBPQ010000007">
    <property type="protein sequence ID" value="KAL1521635.1"/>
    <property type="molecule type" value="Genomic_DNA"/>
</dbReference>
<dbReference type="Proteomes" id="UP001515480">
    <property type="component" value="Unassembled WGS sequence"/>
</dbReference>
<dbReference type="InterPro" id="IPR024253">
    <property type="entry name" value="Phosducin_thioredoxin-like_dom"/>
</dbReference>
<protein>
    <recommendedName>
        <fullName evidence="3">Phosducin domain-containing protein</fullName>
    </recommendedName>
</protein>
<feature type="coiled-coil region" evidence="2">
    <location>
        <begin position="34"/>
        <end position="89"/>
    </location>
</feature>
<dbReference type="Pfam" id="PF02114">
    <property type="entry name" value="Phosducin"/>
    <property type="match status" value="1"/>
</dbReference>
<dbReference type="PANTHER" id="PTHR21148">
    <property type="entry name" value="THIOREDOXIN DOMAIN-CONTAINING PROTEIN 9"/>
    <property type="match status" value="1"/>
</dbReference>
<dbReference type="AlphaFoldDB" id="A0AB34JL43"/>
<evidence type="ECO:0000256" key="1">
    <source>
        <dbReference type="ARBA" id="ARBA00009686"/>
    </source>
</evidence>
<gene>
    <name evidence="4" type="ORF">AB1Y20_021293</name>
</gene>
<dbReference type="Gene3D" id="3.40.30.10">
    <property type="entry name" value="Glutaredoxin"/>
    <property type="match status" value="1"/>
</dbReference>
<accession>A0AB34JL43</accession>